<dbReference type="SUPFAM" id="SSF49785">
    <property type="entry name" value="Galactose-binding domain-like"/>
    <property type="match status" value="1"/>
</dbReference>
<dbReference type="AlphaFoldDB" id="A0A9W8B6C9"/>
<dbReference type="InterPro" id="IPR008979">
    <property type="entry name" value="Galactose-bd-like_sf"/>
</dbReference>
<evidence type="ECO:0000256" key="4">
    <source>
        <dbReference type="ARBA" id="ARBA00023186"/>
    </source>
</evidence>
<dbReference type="GO" id="GO:0006120">
    <property type="term" value="P:mitochondrial electron transport, NADH to ubiquinone"/>
    <property type="evidence" value="ECO:0007669"/>
    <property type="project" value="TreeGrafter"/>
</dbReference>
<reference evidence="6" key="1">
    <citation type="submission" date="2022-07" db="EMBL/GenBank/DDBJ databases">
        <title>Phylogenomic reconstructions and comparative analyses of Kickxellomycotina fungi.</title>
        <authorList>
            <person name="Reynolds N.K."/>
            <person name="Stajich J.E."/>
            <person name="Barry K."/>
            <person name="Grigoriev I.V."/>
            <person name="Crous P."/>
            <person name="Smith M.E."/>
        </authorList>
    </citation>
    <scope>NUCLEOTIDE SEQUENCE</scope>
    <source>
        <strain evidence="6">RSA 567</strain>
    </source>
</reference>
<feature type="domain" description="NADH:ubiquinone oxidoreductase intermediate-associated protein 30" evidence="5">
    <location>
        <begin position="37"/>
        <end position="195"/>
    </location>
</feature>
<dbReference type="EMBL" id="JANBQB010000371">
    <property type="protein sequence ID" value="KAJ1977141.1"/>
    <property type="molecule type" value="Genomic_DNA"/>
</dbReference>
<dbReference type="GO" id="GO:0051082">
    <property type="term" value="F:unfolded protein binding"/>
    <property type="evidence" value="ECO:0007669"/>
    <property type="project" value="TreeGrafter"/>
</dbReference>
<dbReference type="InterPro" id="IPR013857">
    <property type="entry name" value="NADH-UbQ_OxRdtase-assoc_prot30"/>
</dbReference>
<keyword evidence="3" id="KW-0496">Mitochondrion</keyword>
<dbReference type="Proteomes" id="UP001151582">
    <property type="component" value="Unassembled WGS sequence"/>
</dbReference>
<evidence type="ECO:0000256" key="2">
    <source>
        <dbReference type="ARBA" id="ARBA00007884"/>
    </source>
</evidence>
<dbReference type="GO" id="GO:0010257">
    <property type="term" value="P:NADH dehydrogenase complex assembly"/>
    <property type="evidence" value="ECO:0007669"/>
    <property type="project" value="TreeGrafter"/>
</dbReference>
<evidence type="ECO:0000313" key="6">
    <source>
        <dbReference type="EMBL" id="KAJ1977141.1"/>
    </source>
</evidence>
<keyword evidence="4" id="KW-0143">Chaperone</keyword>
<name>A0A9W8B6C9_9FUNG</name>
<dbReference type="GO" id="GO:0005739">
    <property type="term" value="C:mitochondrion"/>
    <property type="evidence" value="ECO:0007669"/>
    <property type="project" value="UniProtKB-SubCell"/>
</dbReference>
<gene>
    <name evidence="6" type="ORF">H4R34_003697</name>
</gene>
<comment type="subcellular location">
    <subcellularLocation>
        <location evidence="1">Mitochondrion</location>
    </subcellularLocation>
</comment>
<proteinExistence type="inferred from homology"/>
<sequence length="223" mass="25851">MSYTKLLAQTSKALRGETRKALQANHLVWQQEMPMFRLNAPEHLNDWVVGCDQDIGGFSRAKLDITPQGTVPKDAKIARSGYAAIRSKKLPRSLFSETYWDTSPFRYLALRVKGDDRKYLVNIRGASFMKTDLYQHRLFLRTPGQWETVHIPFRYFTLTNNGAFVAQDIGMFREKIETVGLSLSDKHQGPFRLEIDWIKAYNTNETDGDNDRLIYEHQPMNLF</sequence>
<evidence type="ECO:0000259" key="5">
    <source>
        <dbReference type="Pfam" id="PF08547"/>
    </source>
</evidence>
<accession>A0A9W8B6C9</accession>
<comment type="caution">
    <text evidence="6">The sequence shown here is derived from an EMBL/GenBank/DDBJ whole genome shotgun (WGS) entry which is preliminary data.</text>
</comment>
<dbReference type="InterPro" id="IPR039131">
    <property type="entry name" value="NDUFAF1"/>
</dbReference>
<keyword evidence="7" id="KW-1185">Reference proteome</keyword>
<dbReference type="Pfam" id="PF08547">
    <property type="entry name" value="CIA30"/>
    <property type="match status" value="1"/>
</dbReference>
<evidence type="ECO:0000256" key="3">
    <source>
        <dbReference type="ARBA" id="ARBA00023128"/>
    </source>
</evidence>
<dbReference type="OrthoDB" id="42561at2759"/>
<evidence type="ECO:0000313" key="7">
    <source>
        <dbReference type="Proteomes" id="UP001151582"/>
    </source>
</evidence>
<comment type="similarity">
    <text evidence="2">Belongs to the CIA30 family.</text>
</comment>
<protein>
    <recommendedName>
        <fullName evidence="5">NADH:ubiquinone oxidoreductase intermediate-associated protein 30 domain-containing protein</fullName>
    </recommendedName>
</protein>
<organism evidence="6 7">
    <name type="scientific">Dimargaris verticillata</name>
    <dbReference type="NCBI Taxonomy" id="2761393"/>
    <lineage>
        <taxon>Eukaryota</taxon>
        <taxon>Fungi</taxon>
        <taxon>Fungi incertae sedis</taxon>
        <taxon>Zoopagomycota</taxon>
        <taxon>Kickxellomycotina</taxon>
        <taxon>Dimargaritomycetes</taxon>
        <taxon>Dimargaritales</taxon>
        <taxon>Dimargaritaceae</taxon>
        <taxon>Dimargaris</taxon>
    </lineage>
</organism>
<dbReference type="PANTHER" id="PTHR13194">
    <property type="entry name" value="COMPLEX I INTERMEDIATE-ASSOCIATED PROTEIN 30"/>
    <property type="match status" value="1"/>
</dbReference>
<dbReference type="PANTHER" id="PTHR13194:SF18">
    <property type="entry name" value="COMPLEX I INTERMEDIATE-ASSOCIATED PROTEIN 30, MITOCHONDRIAL"/>
    <property type="match status" value="1"/>
</dbReference>
<evidence type="ECO:0000256" key="1">
    <source>
        <dbReference type="ARBA" id="ARBA00004173"/>
    </source>
</evidence>